<gene>
    <name evidence="2" type="ORF">PISMIDRAFT_675738</name>
</gene>
<protein>
    <submittedName>
        <fullName evidence="2">Uncharacterized protein</fullName>
    </submittedName>
</protein>
<evidence type="ECO:0000313" key="3">
    <source>
        <dbReference type="Proteomes" id="UP000054018"/>
    </source>
</evidence>
<reference evidence="3" key="2">
    <citation type="submission" date="2015-01" db="EMBL/GenBank/DDBJ databases">
        <title>Evolutionary Origins and Diversification of the Mycorrhizal Mutualists.</title>
        <authorList>
            <consortium name="DOE Joint Genome Institute"/>
            <consortium name="Mycorrhizal Genomics Consortium"/>
            <person name="Kohler A."/>
            <person name="Kuo A."/>
            <person name="Nagy L.G."/>
            <person name="Floudas D."/>
            <person name="Copeland A."/>
            <person name="Barry K.W."/>
            <person name="Cichocki N."/>
            <person name="Veneault-Fourrey C."/>
            <person name="LaButti K."/>
            <person name="Lindquist E.A."/>
            <person name="Lipzen A."/>
            <person name="Lundell T."/>
            <person name="Morin E."/>
            <person name="Murat C."/>
            <person name="Riley R."/>
            <person name="Ohm R."/>
            <person name="Sun H."/>
            <person name="Tunlid A."/>
            <person name="Henrissat B."/>
            <person name="Grigoriev I.V."/>
            <person name="Hibbett D.S."/>
            <person name="Martin F."/>
        </authorList>
    </citation>
    <scope>NUCLEOTIDE SEQUENCE [LARGE SCALE GENOMIC DNA]</scope>
    <source>
        <strain evidence="3">441</strain>
    </source>
</reference>
<reference evidence="2 3" key="1">
    <citation type="submission" date="2014-04" db="EMBL/GenBank/DDBJ databases">
        <authorList>
            <consortium name="DOE Joint Genome Institute"/>
            <person name="Kuo A."/>
            <person name="Kohler A."/>
            <person name="Costa M.D."/>
            <person name="Nagy L.G."/>
            <person name="Floudas D."/>
            <person name="Copeland A."/>
            <person name="Barry K.W."/>
            <person name="Cichocki N."/>
            <person name="Veneault-Fourrey C."/>
            <person name="LaButti K."/>
            <person name="Lindquist E.A."/>
            <person name="Lipzen A."/>
            <person name="Lundell T."/>
            <person name="Morin E."/>
            <person name="Murat C."/>
            <person name="Sun H."/>
            <person name="Tunlid A."/>
            <person name="Henrissat B."/>
            <person name="Grigoriev I.V."/>
            <person name="Hibbett D.S."/>
            <person name="Martin F."/>
            <person name="Nordberg H.P."/>
            <person name="Cantor M.N."/>
            <person name="Hua S.X."/>
        </authorList>
    </citation>
    <scope>NUCLEOTIDE SEQUENCE [LARGE SCALE GENOMIC DNA]</scope>
    <source>
        <strain evidence="2 3">441</strain>
    </source>
</reference>
<dbReference type="STRING" id="765257.A0A0C9ZLJ4"/>
<keyword evidence="3" id="KW-1185">Reference proteome</keyword>
<evidence type="ECO:0000313" key="2">
    <source>
        <dbReference type="EMBL" id="KIK26794.1"/>
    </source>
</evidence>
<dbReference type="AlphaFoldDB" id="A0A0C9ZLJ4"/>
<feature type="compositionally biased region" description="Polar residues" evidence="1">
    <location>
        <begin position="38"/>
        <end position="55"/>
    </location>
</feature>
<name>A0A0C9ZLJ4_9AGAM</name>
<sequence length="135" mass="15049">MPAADWMRSSLKIKIPVQGKQQHAGIHWDNDTPPDSPLSFSQIDSCGSPSISRTSLPPDPAWDESPRKPPAEIHKLHPVLEGLERKSRVSCSSQCSTCLKSGRDFPRCGRCGQMWCSRDCRLQGGKKHICPSRRD</sequence>
<dbReference type="HOGENOM" id="CLU_078306_1_0_1"/>
<feature type="region of interest" description="Disordered" evidence="1">
    <location>
        <begin position="17"/>
        <end position="71"/>
    </location>
</feature>
<proteinExistence type="predicted"/>
<organism evidence="2 3">
    <name type="scientific">Pisolithus microcarpus 441</name>
    <dbReference type="NCBI Taxonomy" id="765257"/>
    <lineage>
        <taxon>Eukaryota</taxon>
        <taxon>Fungi</taxon>
        <taxon>Dikarya</taxon>
        <taxon>Basidiomycota</taxon>
        <taxon>Agaricomycotina</taxon>
        <taxon>Agaricomycetes</taxon>
        <taxon>Agaricomycetidae</taxon>
        <taxon>Boletales</taxon>
        <taxon>Sclerodermatineae</taxon>
        <taxon>Pisolithaceae</taxon>
        <taxon>Pisolithus</taxon>
    </lineage>
</organism>
<dbReference type="EMBL" id="KN833700">
    <property type="protein sequence ID" value="KIK26794.1"/>
    <property type="molecule type" value="Genomic_DNA"/>
</dbReference>
<evidence type="ECO:0000256" key="1">
    <source>
        <dbReference type="SAM" id="MobiDB-lite"/>
    </source>
</evidence>
<dbReference type="Proteomes" id="UP000054018">
    <property type="component" value="Unassembled WGS sequence"/>
</dbReference>
<accession>A0A0C9ZLJ4</accession>
<dbReference type="OrthoDB" id="2526979at2759"/>